<accession>A0A2Z6P4F0</accession>
<gene>
    <name evidence="3" type="ORF">TSUD_194290</name>
</gene>
<reference evidence="4" key="1">
    <citation type="journal article" date="2017" name="Front. Plant Sci.">
        <title>Climate Clever Clovers: New Paradigm to Reduce the Environmental Footprint of Ruminants by Breeding Low Methanogenic Forages Utilizing Haplotype Variation.</title>
        <authorList>
            <person name="Kaur P."/>
            <person name="Appels R."/>
            <person name="Bayer P.E."/>
            <person name="Keeble-Gagnere G."/>
            <person name="Wang J."/>
            <person name="Hirakawa H."/>
            <person name="Shirasawa K."/>
            <person name="Vercoe P."/>
            <person name="Stefanova K."/>
            <person name="Durmic Z."/>
            <person name="Nichols P."/>
            <person name="Revell C."/>
            <person name="Isobe S.N."/>
            <person name="Edwards D."/>
            <person name="Erskine W."/>
        </authorList>
    </citation>
    <scope>NUCLEOTIDE SEQUENCE [LARGE SCALE GENOMIC DNA]</scope>
    <source>
        <strain evidence="4">cv. Daliak</strain>
    </source>
</reference>
<organism evidence="3 4">
    <name type="scientific">Trifolium subterraneum</name>
    <name type="common">Subterranean clover</name>
    <dbReference type="NCBI Taxonomy" id="3900"/>
    <lineage>
        <taxon>Eukaryota</taxon>
        <taxon>Viridiplantae</taxon>
        <taxon>Streptophyta</taxon>
        <taxon>Embryophyta</taxon>
        <taxon>Tracheophyta</taxon>
        <taxon>Spermatophyta</taxon>
        <taxon>Magnoliopsida</taxon>
        <taxon>eudicotyledons</taxon>
        <taxon>Gunneridae</taxon>
        <taxon>Pentapetalae</taxon>
        <taxon>rosids</taxon>
        <taxon>fabids</taxon>
        <taxon>Fabales</taxon>
        <taxon>Fabaceae</taxon>
        <taxon>Papilionoideae</taxon>
        <taxon>50 kb inversion clade</taxon>
        <taxon>NPAAA clade</taxon>
        <taxon>Hologalegina</taxon>
        <taxon>IRL clade</taxon>
        <taxon>Trifolieae</taxon>
        <taxon>Trifolium</taxon>
    </lineage>
</organism>
<dbReference type="OrthoDB" id="2287349at2759"/>
<keyword evidence="4" id="KW-1185">Reference proteome</keyword>
<proteinExistence type="predicted"/>
<sequence length="661" mass="74553">MSTFCSLQRSGVEQGTFVTRFFSFYKKQNDIKLNQEVMIKNLQHKRNVLQQSGARSLAIPCHLSHWHSEISADSSLPFLHIGDCVAMELKKAKMKPIHAASIVWIGLLTTDSFFVVFYYKEKLQSQGFEVVLLDKEAEEHLLVPAVEALQRKDIEGARNLLRIAIHVLLGQYVGGLSSSFDDQQNSSNNQGQGRGNFNKDEAVEGHQMALNSSHFVLVVEGLSATIRRAEEIGMFKGFKVGNSGLPVSHLQYAYDTIFLGEASVENLWTLKTVLRCFEMASGLKVNFAKSSIMGVNVSSVFLYLAERFLHCFVGSIPFTYLGLPVGANPRKESTWKPLLMALSSKLGVWRNRFVSLGGRVVLLKSVLNSIPIFYLSFLKMPVKVWKQIVRLQRNFLWGGAGQERKIAWVSWDKICRPKNRGGLGIRDLRVVNLALLGKWRWRVIVGGGTTVASSDWFSEGVARKVGNGSSNAFWFDPWLGGLPLKDRYHRLFQVSEQCLELVENMGSREHGMEDSWVWTLDPTGSYSVKSAYLAITSVEVAPEPNSLLTRVWKSWAPSKVIVLSWQLLQDRVPTRQNLLRRRVLREASLSFCALCGDIVESVDHFFITCDCISIFWYNLTRWLGFELVSPSSIASLFEWFLGLGVGTKSRLGWLLIWHVAV</sequence>
<keyword evidence="1" id="KW-0472">Membrane</keyword>
<dbReference type="Pfam" id="PF01177">
    <property type="entry name" value="Asp_Glu_race"/>
    <property type="match status" value="1"/>
</dbReference>
<dbReference type="InterPro" id="IPR015942">
    <property type="entry name" value="Asp/Glu/hydantoin_racemase"/>
</dbReference>
<evidence type="ECO:0000256" key="1">
    <source>
        <dbReference type="SAM" id="Phobius"/>
    </source>
</evidence>
<protein>
    <recommendedName>
        <fullName evidence="2">Reverse transcriptase zinc-binding domain-containing protein</fullName>
    </recommendedName>
</protein>
<dbReference type="InterPro" id="IPR001920">
    <property type="entry name" value="Asp/Glu_race"/>
</dbReference>
<name>A0A2Z6P4F0_TRISU</name>
<dbReference type="EMBL" id="DF973956">
    <property type="protein sequence ID" value="GAU43075.1"/>
    <property type="molecule type" value="Genomic_DNA"/>
</dbReference>
<dbReference type="PANTHER" id="PTHR33116:SF78">
    <property type="entry name" value="OS12G0587133 PROTEIN"/>
    <property type="match status" value="1"/>
</dbReference>
<dbReference type="Gene3D" id="3.40.50.1860">
    <property type="match status" value="1"/>
</dbReference>
<dbReference type="InterPro" id="IPR026960">
    <property type="entry name" value="RVT-Znf"/>
</dbReference>
<dbReference type="GO" id="GO:0047661">
    <property type="term" value="F:amino-acid racemase activity"/>
    <property type="evidence" value="ECO:0007669"/>
    <property type="project" value="InterPro"/>
</dbReference>
<keyword evidence="1" id="KW-0812">Transmembrane</keyword>
<dbReference type="Proteomes" id="UP000242715">
    <property type="component" value="Unassembled WGS sequence"/>
</dbReference>
<feature type="domain" description="Reverse transcriptase zinc-binding" evidence="2">
    <location>
        <begin position="526"/>
        <end position="616"/>
    </location>
</feature>
<evidence type="ECO:0000259" key="2">
    <source>
        <dbReference type="Pfam" id="PF13966"/>
    </source>
</evidence>
<evidence type="ECO:0000313" key="3">
    <source>
        <dbReference type="EMBL" id="GAU43075.1"/>
    </source>
</evidence>
<feature type="transmembrane region" description="Helical" evidence="1">
    <location>
        <begin position="97"/>
        <end position="119"/>
    </location>
</feature>
<keyword evidence="1" id="KW-1133">Transmembrane helix</keyword>
<dbReference type="SUPFAM" id="SSF53681">
    <property type="entry name" value="Aspartate/glutamate racemase"/>
    <property type="match status" value="2"/>
</dbReference>
<dbReference type="Pfam" id="PF13966">
    <property type="entry name" value="zf-RVT"/>
    <property type="match status" value="1"/>
</dbReference>
<dbReference type="AlphaFoldDB" id="A0A2Z6P4F0"/>
<dbReference type="PANTHER" id="PTHR33116">
    <property type="entry name" value="REVERSE TRANSCRIPTASE ZINC-BINDING DOMAIN-CONTAINING PROTEIN-RELATED-RELATED"/>
    <property type="match status" value="1"/>
</dbReference>
<evidence type="ECO:0000313" key="4">
    <source>
        <dbReference type="Proteomes" id="UP000242715"/>
    </source>
</evidence>